<gene>
    <name evidence="7" type="ORF">C6C11_14675</name>
</gene>
<organism evidence="7 8">
    <name type="scientific">Aeromonas hydrophila</name>
    <dbReference type="NCBI Taxonomy" id="644"/>
    <lineage>
        <taxon>Bacteria</taxon>
        <taxon>Pseudomonadati</taxon>
        <taxon>Pseudomonadota</taxon>
        <taxon>Gammaproteobacteria</taxon>
        <taxon>Aeromonadales</taxon>
        <taxon>Aeromonadaceae</taxon>
        <taxon>Aeromonas</taxon>
    </lineage>
</organism>
<evidence type="ECO:0000256" key="1">
    <source>
        <dbReference type="ARBA" id="ARBA00004651"/>
    </source>
</evidence>
<feature type="transmembrane region" description="Helical" evidence="6">
    <location>
        <begin position="194"/>
        <end position="216"/>
    </location>
</feature>
<evidence type="ECO:0000313" key="8">
    <source>
        <dbReference type="Proteomes" id="UP000253075"/>
    </source>
</evidence>
<feature type="transmembrane region" description="Helical" evidence="6">
    <location>
        <begin position="83"/>
        <end position="106"/>
    </location>
</feature>
<feature type="transmembrane region" description="Helical" evidence="6">
    <location>
        <begin position="48"/>
        <end position="71"/>
    </location>
</feature>
<dbReference type="PANTHER" id="PTHR30086:SF17">
    <property type="entry name" value="LYSE FAMILY TRANSLOCATOR"/>
    <property type="match status" value="1"/>
</dbReference>
<evidence type="ECO:0000256" key="5">
    <source>
        <dbReference type="ARBA" id="ARBA00023136"/>
    </source>
</evidence>
<evidence type="ECO:0000256" key="2">
    <source>
        <dbReference type="ARBA" id="ARBA00022475"/>
    </source>
</evidence>
<keyword evidence="5 6" id="KW-0472">Membrane</keyword>
<evidence type="ECO:0000256" key="6">
    <source>
        <dbReference type="SAM" id="Phobius"/>
    </source>
</evidence>
<comment type="subcellular location">
    <subcellularLocation>
        <location evidence="1">Cell membrane</location>
        <topology evidence="1">Multi-pass membrane protein</topology>
    </subcellularLocation>
</comment>
<proteinExistence type="predicted"/>
<evidence type="ECO:0000313" key="7">
    <source>
        <dbReference type="EMBL" id="RCF48077.1"/>
    </source>
</evidence>
<reference evidence="7 8" key="1">
    <citation type="journal article" date="2018" name="PLoS ONE">
        <title>Phenotypic characterization and whole genome analysis of extended-spectrum beta-lactamase-producing bacteria isolated from dogs in Germany.</title>
        <authorList>
            <person name="Boehmer T."/>
            <person name="Vogler A.J."/>
            <person name="Thomas A."/>
            <person name="Sauer S."/>
            <person name="Hergenroether M."/>
            <person name="Straubinger R.K."/>
            <person name="Birdsell D."/>
            <person name="Keim P."/>
            <person name="Sahl J.W."/>
            <person name="Williamson C.H."/>
            <person name="Riehm J.M."/>
        </authorList>
    </citation>
    <scope>NUCLEOTIDE SEQUENCE [LARGE SCALE GENOMIC DNA]</scope>
    <source>
        <strain evidence="7 8">AFG_SD03_1510_Ahy_093</strain>
    </source>
</reference>
<name>A0ABD7G5R0_AERHY</name>
<comment type="caution">
    <text evidence="7">The sequence shown here is derived from an EMBL/GenBank/DDBJ whole genome shotgun (WGS) entry which is preliminary data.</text>
</comment>
<accession>A0ABD7G5R0</accession>
<keyword evidence="3 6" id="KW-0812">Transmembrane</keyword>
<feature type="transmembrane region" description="Helical" evidence="6">
    <location>
        <begin position="228"/>
        <end position="252"/>
    </location>
</feature>
<evidence type="ECO:0000256" key="4">
    <source>
        <dbReference type="ARBA" id="ARBA00022989"/>
    </source>
</evidence>
<keyword evidence="4 6" id="KW-1133">Transmembrane helix</keyword>
<sequence length="261" mass="27885">MPTFASRCWPPAGAPTNPKLQSFTIRRLHNPPCCELDTVAEVSMFTSLFLTIGLIHLIALASPGPDFALILRTSLHRPTALGAALGIALAILVHATLSLTGISLLIAEHPWLFMTVKVVGALYLGWLGWGALKAAWHSSAELALRAGGEAQGWRKGVQRGIATNLLNPKALLFFMGLLAAMVTPQVDGLTRGLLVLELFLLSLVWFGVLAWSLSTVRAQRLLGRVQRPLNLITGLLFGAVSLSILTGMAGMAGEAYALVLH</sequence>
<dbReference type="InterPro" id="IPR001123">
    <property type="entry name" value="LeuE-type"/>
</dbReference>
<evidence type="ECO:0000256" key="3">
    <source>
        <dbReference type="ARBA" id="ARBA00022692"/>
    </source>
</evidence>
<reference evidence="8" key="2">
    <citation type="submission" date="2018-02" db="EMBL/GenBank/DDBJ databases">
        <title>Phenotypic characterization and whole genome analysis of multidrug-resistant, extended-spectrum beta-lactamase-producing bacteria isolated from dogs in Germany.</title>
        <authorList>
            <person name="Williamson C."/>
        </authorList>
    </citation>
    <scope>NUCLEOTIDE SEQUENCE [LARGE SCALE GENOMIC DNA]</scope>
    <source>
        <strain evidence="8">AFG_SD03_1510_Ahy_093</strain>
    </source>
</reference>
<protein>
    <submittedName>
        <fullName evidence="7">Lysine transporter LysE</fullName>
    </submittedName>
</protein>
<dbReference type="Proteomes" id="UP000253075">
    <property type="component" value="Unassembled WGS sequence"/>
</dbReference>
<dbReference type="EMBL" id="PUTQ01000021">
    <property type="protein sequence ID" value="RCF48077.1"/>
    <property type="molecule type" value="Genomic_DNA"/>
</dbReference>
<feature type="transmembrane region" description="Helical" evidence="6">
    <location>
        <begin position="161"/>
        <end position="182"/>
    </location>
</feature>
<dbReference type="PANTHER" id="PTHR30086">
    <property type="entry name" value="ARGININE EXPORTER PROTEIN ARGO"/>
    <property type="match status" value="1"/>
</dbReference>
<dbReference type="AlphaFoldDB" id="A0ABD7G5R0"/>
<dbReference type="Pfam" id="PF01810">
    <property type="entry name" value="LysE"/>
    <property type="match status" value="1"/>
</dbReference>
<dbReference type="GO" id="GO:0005886">
    <property type="term" value="C:plasma membrane"/>
    <property type="evidence" value="ECO:0007669"/>
    <property type="project" value="UniProtKB-SubCell"/>
</dbReference>
<feature type="transmembrane region" description="Helical" evidence="6">
    <location>
        <begin position="112"/>
        <end position="132"/>
    </location>
</feature>
<keyword evidence="2" id="KW-1003">Cell membrane</keyword>